<dbReference type="AlphaFoldDB" id="A0A3P8KRU8"/>
<dbReference type="PANTHER" id="PTHR43391">
    <property type="entry name" value="RETINOL DEHYDROGENASE-RELATED"/>
    <property type="match status" value="1"/>
</dbReference>
<dbReference type="KEGG" id="rtg:NCTC13098_06626"/>
<evidence type="ECO:0000313" key="4">
    <source>
        <dbReference type="EMBL" id="VDR30191.1"/>
    </source>
</evidence>
<evidence type="ECO:0000256" key="1">
    <source>
        <dbReference type="ARBA" id="ARBA00006484"/>
    </source>
</evidence>
<dbReference type="InterPro" id="IPR002347">
    <property type="entry name" value="SDR_fam"/>
</dbReference>
<dbReference type="EMBL" id="LR131271">
    <property type="protein sequence ID" value="VDR30191.1"/>
    <property type="molecule type" value="Genomic_DNA"/>
</dbReference>
<keyword evidence="2" id="KW-0521">NADP</keyword>
<organism evidence="4 5">
    <name type="scientific">Raoultella terrigena</name>
    <name type="common">Klebsiella terrigena</name>
    <dbReference type="NCBI Taxonomy" id="577"/>
    <lineage>
        <taxon>Bacteria</taxon>
        <taxon>Pseudomonadati</taxon>
        <taxon>Pseudomonadota</taxon>
        <taxon>Gammaproteobacteria</taxon>
        <taxon>Enterobacterales</taxon>
        <taxon>Enterobacteriaceae</taxon>
        <taxon>Klebsiella/Raoultella group</taxon>
        <taxon>Raoultella</taxon>
    </lineage>
</organism>
<reference evidence="4 5" key="1">
    <citation type="submission" date="2018-12" db="EMBL/GenBank/DDBJ databases">
        <authorList>
            <consortium name="Pathogen Informatics"/>
        </authorList>
    </citation>
    <scope>NUCLEOTIDE SEQUENCE [LARGE SCALE GENOMIC DNA]</scope>
    <source>
        <strain evidence="4 5">NCTC13098</strain>
    </source>
</reference>
<gene>
    <name evidence="4" type="ORF">NCTC13098_06626</name>
</gene>
<comment type="similarity">
    <text evidence="1">Belongs to the short-chain dehydrogenases/reductases (SDR) family.</text>
</comment>
<dbReference type="SUPFAM" id="SSF51735">
    <property type="entry name" value="NAD(P)-binding Rossmann-fold domains"/>
    <property type="match status" value="1"/>
</dbReference>
<evidence type="ECO:0000256" key="2">
    <source>
        <dbReference type="ARBA" id="ARBA00022857"/>
    </source>
</evidence>
<protein>
    <submittedName>
        <fullName evidence="4">Short chain dehydrogenase</fullName>
    </submittedName>
</protein>
<sequence>MTDRAACCQALTGCYADLVILCAGTCEYLENGVVNADLVERVMTTNFLGPVNCLAALEPQLASGNRVVLVSSMAHWLHFPRAEAYGASKAALTWFG</sequence>
<keyword evidence="3" id="KW-0560">Oxidoreductase</keyword>
<evidence type="ECO:0000256" key="3">
    <source>
        <dbReference type="ARBA" id="ARBA00023002"/>
    </source>
</evidence>
<accession>A0A3P8KRU8</accession>
<dbReference type="InterPro" id="IPR036291">
    <property type="entry name" value="NAD(P)-bd_dom_sf"/>
</dbReference>
<proteinExistence type="inferred from homology"/>
<dbReference type="PANTHER" id="PTHR43391:SF14">
    <property type="entry name" value="DEHYDROGENASE_REDUCTASE SDR FAMILY PROTEIN 7-LIKE"/>
    <property type="match status" value="1"/>
</dbReference>
<evidence type="ECO:0000313" key="5">
    <source>
        <dbReference type="Proteomes" id="UP000274346"/>
    </source>
</evidence>
<dbReference type="Pfam" id="PF00106">
    <property type="entry name" value="adh_short"/>
    <property type="match status" value="1"/>
</dbReference>
<dbReference type="Proteomes" id="UP000274346">
    <property type="component" value="Chromosome"/>
</dbReference>
<dbReference type="GO" id="GO:0016491">
    <property type="term" value="F:oxidoreductase activity"/>
    <property type="evidence" value="ECO:0007669"/>
    <property type="project" value="UniProtKB-KW"/>
</dbReference>
<name>A0A3P8KRU8_RAOTE</name>
<dbReference type="Gene3D" id="3.40.50.720">
    <property type="entry name" value="NAD(P)-binding Rossmann-like Domain"/>
    <property type="match status" value="1"/>
</dbReference>